<evidence type="ECO:0000313" key="1">
    <source>
        <dbReference type="EMBL" id="QIK36670.1"/>
    </source>
</evidence>
<proteinExistence type="predicted"/>
<organism evidence="1 2">
    <name type="scientific">Caldichromatium japonicum</name>
    <dbReference type="NCBI Taxonomy" id="2699430"/>
    <lineage>
        <taxon>Bacteria</taxon>
        <taxon>Pseudomonadati</taxon>
        <taxon>Pseudomonadota</taxon>
        <taxon>Gammaproteobacteria</taxon>
        <taxon>Chromatiales</taxon>
        <taxon>Chromatiaceae</taxon>
        <taxon>Caldichromatium</taxon>
    </lineage>
</organism>
<keyword evidence="2" id="KW-1185">Reference proteome</keyword>
<sequence>MPIEYSDTQARLPEILSVEEAEGLLEWLIQHPEGMVDLADCTHLHAANLQVLLAAHPKINAWPADPKLAAWIKDSLHGGE</sequence>
<dbReference type="EMBL" id="CP048029">
    <property type="protein sequence ID" value="QIK36670.1"/>
    <property type="molecule type" value="Genomic_DNA"/>
</dbReference>
<dbReference type="Proteomes" id="UP000502699">
    <property type="component" value="Chromosome"/>
</dbReference>
<accession>A0A6G7V9T6</accession>
<dbReference type="AlphaFoldDB" id="A0A6G7V9T6"/>
<dbReference type="RefSeq" id="WP_166269005.1">
    <property type="nucleotide sequence ID" value="NZ_CP048029.1"/>
</dbReference>
<reference evidence="2" key="1">
    <citation type="submission" date="2020-01" db="EMBL/GenBank/DDBJ databases">
        <title>Caldichromatium gen. nov., sp. nov., a thermophilic purple sulfur bacterium member of the family Chromatiaceae isolated from Nakabusa hot spring, Japan.</title>
        <authorList>
            <person name="Saini M.K."/>
            <person name="Hanada S."/>
            <person name="Tank M."/>
        </authorList>
    </citation>
    <scope>NUCLEOTIDE SEQUENCE [LARGE SCALE GENOMIC DNA]</scope>
    <source>
        <strain evidence="2">No.7</strain>
    </source>
</reference>
<gene>
    <name evidence="1" type="ORF">GWK36_00150</name>
</gene>
<evidence type="ECO:0000313" key="2">
    <source>
        <dbReference type="Proteomes" id="UP000502699"/>
    </source>
</evidence>
<dbReference type="KEGG" id="cjap:GWK36_00150"/>
<name>A0A6G7V9T6_9GAMM</name>
<protein>
    <submittedName>
        <fullName evidence="1">Uncharacterized protein</fullName>
    </submittedName>
</protein>